<dbReference type="GeneID" id="3792453"/>
<dbReference type="AlphaFoldDB" id="A0A078K856"/>
<feature type="region of interest" description="Disordered" evidence="2">
    <location>
        <begin position="774"/>
        <end position="797"/>
    </location>
</feature>
<feature type="compositionally biased region" description="Low complexity" evidence="2">
    <location>
        <begin position="818"/>
        <end position="829"/>
    </location>
</feature>
<name>A0A078K856_PLAYE</name>
<feature type="region of interest" description="Disordered" evidence="2">
    <location>
        <begin position="549"/>
        <end position="585"/>
    </location>
</feature>
<evidence type="ECO:0000256" key="2">
    <source>
        <dbReference type="SAM" id="MobiDB-lite"/>
    </source>
</evidence>
<dbReference type="OMA" id="LMCDYLK"/>
<dbReference type="Proteomes" id="UP000072904">
    <property type="component" value="Chromosome 5"/>
</dbReference>
<feature type="region of interest" description="Disordered" evidence="2">
    <location>
        <begin position="186"/>
        <end position="208"/>
    </location>
</feature>
<dbReference type="EMBL" id="LM993659">
    <property type="protein sequence ID" value="VTZ74506.1"/>
    <property type="molecule type" value="Genomic_DNA"/>
</dbReference>
<dbReference type="KEGG" id="pyo:PY17X_0525400"/>
<dbReference type="OrthoDB" id="332663at2759"/>
<feature type="coiled-coil region" evidence="1">
    <location>
        <begin position="1145"/>
        <end position="1172"/>
    </location>
</feature>
<evidence type="ECO:0000313" key="4">
    <source>
        <dbReference type="EMBL" id="VTZ74506.1"/>
    </source>
</evidence>
<accession>A0A078K856</accession>
<feature type="compositionally biased region" description="Low complexity" evidence="2">
    <location>
        <begin position="566"/>
        <end position="576"/>
    </location>
</feature>
<protein>
    <submittedName>
        <fullName evidence="3">Uncharacterized protein</fullName>
    </submittedName>
</protein>
<dbReference type="Proteomes" id="UP000072874">
    <property type="component" value="Chromosome 5"/>
</dbReference>
<dbReference type="EMBL" id="LK934633">
    <property type="protein sequence ID" value="CDU16840.1"/>
    <property type="molecule type" value="Genomic_DNA"/>
</dbReference>
<reference evidence="4" key="3">
    <citation type="submission" date="2014-05" db="EMBL/GenBank/DDBJ databases">
        <authorList>
            <person name="Aslett M.A."/>
            <person name="De Silva N."/>
        </authorList>
    </citation>
    <scope>NUCLEOTIDE SEQUENCE</scope>
    <source>
        <strain evidence="4">17X</strain>
    </source>
</reference>
<dbReference type="VEuPathDB" id="PlasmoDB:Py17XNL_000504604"/>
<gene>
    <name evidence="4" type="ORF">PY17X_0525400</name>
    <name evidence="3" type="ORF">PYYM_0524500</name>
</gene>
<reference evidence="3" key="2">
    <citation type="submission" date="2014-05" db="EMBL/GenBank/DDBJ databases">
        <authorList>
            <person name="Aslett A.Martin."/>
            <person name="De Silva Nishadi"/>
        </authorList>
    </citation>
    <scope>NUCLEOTIDE SEQUENCE</scope>
    <source>
        <strain evidence="3">YM</strain>
    </source>
</reference>
<feature type="compositionally biased region" description="Basic and acidic residues" evidence="2">
    <location>
        <begin position="830"/>
        <end position="842"/>
    </location>
</feature>
<evidence type="ECO:0000313" key="3">
    <source>
        <dbReference type="EMBL" id="CDU16840.1"/>
    </source>
</evidence>
<reference evidence="5 6" key="1">
    <citation type="journal article" date="2014" name="BMC Biol.">
        <title>A comprehensive evaluation of rodent malaria parasite genomes and gene expression.</title>
        <authorList>
            <person name="Otto T.D."/>
            <person name="Bohme U."/>
            <person name="Jackson A.P."/>
            <person name="Hunt M."/>
            <person name="Franke-Fayard B."/>
            <person name="Hoeijmakers W.A."/>
            <person name="Religa A.A."/>
            <person name="Robertson L."/>
            <person name="Sanders M."/>
            <person name="Ogun S.A."/>
            <person name="Cunningham D."/>
            <person name="Erhart A."/>
            <person name="Billker O."/>
            <person name="Khan S.M."/>
            <person name="Stunnenberg H.G."/>
            <person name="Langhorne J."/>
            <person name="Holder A.A."/>
            <person name="Waters A.P."/>
            <person name="Newbold C.I."/>
            <person name="Pain A."/>
            <person name="Berriman M."/>
            <person name="Janse C.J."/>
        </authorList>
    </citation>
    <scope>NUCLEOTIDE SEQUENCE [LARGE SCALE GENOMIC DNA]</scope>
    <source>
        <strain evidence="4 5">17X</strain>
        <strain evidence="3 6">YM</strain>
    </source>
</reference>
<feature type="region of interest" description="Disordered" evidence="2">
    <location>
        <begin position="818"/>
        <end position="854"/>
    </location>
</feature>
<keyword evidence="1" id="KW-0175">Coiled coil</keyword>
<feature type="region of interest" description="Disordered" evidence="2">
    <location>
        <begin position="613"/>
        <end position="641"/>
    </location>
</feature>
<evidence type="ECO:0000256" key="1">
    <source>
        <dbReference type="SAM" id="Coils"/>
    </source>
</evidence>
<dbReference type="RefSeq" id="XP_727113.2">
    <property type="nucleotide sequence ID" value="XM_722020.2"/>
</dbReference>
<evidence type="ECO:0000313" key="6">
    <source>
        <dbReference type="Proteomes" id="UP000072904"/>
    </source>
</evidence>
<feature type="compositionally biased region" description="Polar residues" evidence="2">
    <location>
        <begin position="553"/>
        <end position="565"/>
    </location>
</feature>
<proteinExistence type="predicted"/>
<reference evidence="4" key="4">
    <citation type="submission" date="2019-05" db="EMBL/GenBank/DDBJ databases">
        <authorList>
            <consortium name="Pathogen Informatics"/>
        </authorList>
    </citation>
    <scope>NUCLEOTIDE SEQUENCE</scope>
    <source>
        <strain evidence="4">17X</strain>
    </source>
</reference>
<dbReference type="VEuPathDB" id="PlasmoDB:PY06456"/>
<dbReference type="VEuPathDB" id="PlasmoDB:PY17X_0525400"/>
<dbReference type="VEuPathDB" id="PlasmoDB:PYYM_0524500"/>
<evidence type="ECO:0000313" key="5">
    <source>
        <dbReference type="Proteomes" id="UP000072874"/>
    </source>
</evidence>
<sequence>MKKNPNNSKHVDNKCVDQKCLDAKCLDAKCLDNKCLDAKSMHHGDHDETNTECAYINKEDVDTNIVNKKLSMLLKQYKIENIKKRKHFNLVLLLKNKQKSLKKKCLKKKRKNKKNILTSDYLNILKSEKEYLDKYEQDKLLLNNIKRYDINNDLLNDGSYSIFFYNVFIHGLYINKDSAKIIKSTDPQNLTKNNTTNNNNQNDDEEQCQNCSKKNSDLKKKIFFFNGHQAILSIANYFKTLLNNLQNENITNKSFHFIEYAQMEENKEKYNMTNLQTYDINLSTDKNSNNIEETVNNISPNNNCENFQSPSTQNIDTYEEKNKNPIKINDANFNKILNTFVSELKTFFFSIISKVSSPKLIAKLIVIFSKLCLLLNPYYLNTTHFIEILTDFSNIIPIKFIKYFVNFFIKNKNNFISKYKQFQNNVIFNDVIKIQTIGAKLIGFIKILQKKCNNNEKKESQNVFFLNILLSECLPINHLGFCNRQSLKNNINFFFYDSFKSHVDTENDHSVIYDQFQLNIKKNIGNYEQLKHIIHSQIQNQLFKNESLDQHDQTGTPQLKQSEIYNNNNNNKNQHTQNDHNTIRSNNTSASILDAQMGSEKNEPNSVKKNIEENNENQKHNHKRKLNEDISLDDLKPEKNQKISSNEEINVKNKPIENYNVYISYIYIIMFIKYPEMFISETKTEELEDIYNAFKTFYSYTKNLKKTNILNINTIKEYLYNADFDFLGNRHIYNMLIHDENFLNIYFFKILMALNFLNCELNILKKKKIITNQDTSNENKNNNTSSNNNTNEDNNNISSGARIIKLNQKDMKENINSNTSTTTISMSNSHDNKNTKSKHLDTKNNSQNNSKKYSEKTKEIMYNFMTDLINYLENSKNYNHFKLLLSTEYCWYIWKKKFITKQSKDNFDTNFQFKNINIDMLKINNNYPDIENEANNYSKKIINNNSPLYNLINIVENYETLNNIMSYYYEMNQNNQNVTKNIYQYTKVLDTVPSDNTNITDSNQLSKSNIASNELNNKSKNNTSTNHKLLKNMNNYLLEINKIYLRRESEFWEIDDDETITNSKKNENENKLLIEKLIDKLEDYKKKMDIDNDPINEIEEDEKSKNNPVFKFRLAKLFILKYIDLYTIVKNKELSTNCDFLYNLMIQMDKNLEKKKQLLDKKQIEEESHEKTL</sequence>
<organism evidence="3 6">
    <name type="scientific">Plasmodium yoelii</name>
    <dbReference type="NCBI Taxonomy" id="5861"/>
    <lineage>
        <taxon>Eukaryota</taxon>
        <taxon>Sar</taxon>
        <taxon>Alveolata</taxon>
        <taxon>Apicomplexa</taxon>
        <taxon>Aconoidasida</taxon>
        <taxon>Haemosporida</taxon>
        <taxon>Plasmodiidae</taxon>
        <taxon>Plasmodium</taxon>
        <taxon>Plasmodium (Vinckeia)</taxon>
    </lineage>
</organism>